<organism evidence="3 4">
    <name type="scientific">Trematosphaeria pertusa</name>
    <dbReference type="NCBI Taxonomy" id="390896"/>
    <lineage>
        <taxon>Eukaryota</taxon>
        <taxon>Fungi</taxon>
        <taxon>Dikarya</taxon>
        <taxon>Ascomycota</taxon>
        <taxon>Pezizomycotina</taxon>
        <taxon>Dothideomycetes</taxon>
        <taxon>Pleosporomycetidae</taxon>
        <taxon>Pleosporales</taxon>
        <taxon>Massarineae</taxon>
        <taxon>Trematosphaeriaceae</taxon>
        <taxon>Trematosphaeria</taxon>
    </lineage>
</organism>
<feature type="region of interest" description="Disordered" evidence="2">
    <location>
        <begin position="1"/>
        <end position="98"/>
    </location>
</feature>
<feature type="coiled-coil region" evidence="1">
    <location>
        <begin position="118"/>
        <end position="207"/>
    </location>
</feature>
<evidence type="ECO:0000313" key="3">
    <source>
        <dbReference type="EMBL" id="KAF2248607.1"/>
    </source>
</evidence>
<evidence type="ECO:0000256" key="1">
    <source>
        <dbReference type="SAM" id="Coils"/>
    </source>
</evidence>
<feature type="compositionally biased region" description="Basic and acidic residues" evidence="2">
    <location>
        <begin position="1"/>
        <end position="10"/>
    </location>
</feature>
<feature type="compositionally biased region" description="Polar residues" evidence="2">
    <location>
        <begin position="15"/>
        <end position="31"/>
    </location>
</feature>
<reference evidence="3" key="1">
    <citation type="journal article" date="2020" name="Stud. Mycol.">
        <title>101 Dothideomycetes genomes: a test case for predicting lifestyles and emergence of pathogens.</title>
        <authorList>
            <person name="Haridas S."/>
            <person name="Albert R."/>
            <person name="Binder M."/>
            <person name="Bloem J."/>
            <person name="Labutti K."/>
            <person name="Salamov A."/>
            <person name="Andreopoulos B."/>
            <person name="Baker S."/>
            <person name="Barry K."/>
            <person name="Bills G."/>
            <person name="Bluhm B."/>
            <person name="Cannon C."/>
            <person name="Castanera R."/>
            <person name="Culley D."/>
            <person name="Daum C."/>
            <person name="Ezra D."/>
            <person name="Gonzalez J."/>
            <person name="Henrissat B."/>
            <person name="Kuo A."/>
            <person name="Liang C."/>
            <person name="Lipzen A."/>
            <person name="Lutzoni F."/>
            <person name="Magnuson J."/>
            <person name="Mondo S."/>
            <person name="Nolan M."/>
            <person name="Ohm R."/>
            <person name="Pangilinan J."/>
            <person name="Park H.-J."/>
            <person name="Ramirez L."/>
            <person name="Alfaro M."/>
            <person name="Sun H."/>
            <person name="Tritt A."/>
            <person name="Yoshinaga Y."/>
            <person name="Zwiers L.-H."/>
            <person name="Turgeon B."/>
            <person name="Goodwin S."/>
            <person name="Spatafora J."/>
            <person name="Crous P."/>
            <person name="Grigoriev I."/>
        </authorList>
    </citation>
    <scope>NUCLEOTIDE SEQUENCE</scope>
    <source>
        <strain evidence="3">CBS 122368</strain>
    </source>
</reference>
<dbReference type="AlphaFoldDB" id="A0A6A6IEH3"/>
<dbReference type="Proteomes" id="UP000800094">
    <property type="component" value="Unassembled WGS sequence"/>
</dbReference>
<evidence type="ECO:0000313" key="4">
    <source>
        <dbReference type="Proteomes" id="UP000800094"/>
    </source>
</evidence>
<evidence type="ECO:0000256" key="2">
    <source>
        <dbReference type="SAM" id="MobiDB-lite"/>
    </source>
</evidence>
<sequence length="223" mass="25293">MERSAMREEQAENAIRTNSMDTLAPSAQATMSPGLRNSPKNLYPAPTLRVSSTRGSSTPSEQIAEVHTDQPSAKRSRVPSVTGEGQEHAPKRQNMDDSLCHLQKFVEKVRGKYSDEDYEQLQAENKKFSETAKLQLDKAALKKLKEEWEQNAEFAISELTESDAKRLAFESEAEDLKRKLKIEAEKRKKVETERDALNEENGHLQELKVCIIELVPILAKRKE</sequence>
<feature type="compositionally biased region" description="Basic and acidic residues" evidence="2">
    <location>
        <begin position="85"/>
        <end position="98"/>
    </location>
</feature>
<feature type="compositionally biased region" description="Polar residues" evidence="2">
    <location>
        <begin position="49"/>
        <end position="61"/>
    </location>
</feature>
<keyword evidence="4" id="KW-1185">Reference proteome</keyword>
<gene>
    <name evidence="3" type="ORF">BU26DRAFT_302141</name>
</gene>
<proteinExistence type="predicted"/>
<dbReference type="EMBL" id="ML987195">
    <property type="protein sequence ID" value="KAF2248607.1"/>
    <property type="molecule type" value="Genomic_DNA"/>
</dbReference>
<dbReference type="GeneID" id="54575130"/>
<name>A0A6A6IEH3_9PLEO</name>
<accession>A0A6A6IEH3</accession>
<protein>
    <submittedName>
        <fullName evidence="3">Uncharacterized protein</fullName>
    </submittedName>
</protein>
<keyword evidence="1" id="KW-0175">Coiled coil</keyword>
<dbReference type="RefSeq" id="XP_033683611.1">
    <property type="nucleotide sequence ID" value="XM_033821800.1"/>
</dbReference>